<protein>
    <recommendedName>
        <fullName evidence="9">Threonine/Serine exporter ThrE domain-containing protein</fullName>
    </recommendedName>
</protein>
<dbReference type="STRING" id="742726.HMPREF9448_01732"/>
<gene>
    <name evidence="10" type="ORF">HMPREF9448_01732</name>
</gene>
<dbReference type="PANTHER" id="PTHR34390">
    <property type="entry name" value="UPF0442 PROTEIN YJJB-RELATED"/>
    <property type="match status" value="1"/>
</dbReference>
<feature type="transmembrane region" description="Helical" evidence="8">
    <location>
        <begin position="82"/>
        <end position="104"/>
    </location>
</feature>
<dbReference type="InterPro" id="IPR050539">
    <property type="entry name" value="ThrE_Dicarb/AminoAcid_Exp"/>
</dbReference>
<dbReference type="OrthoDB" id="9810047at2"/>
<dbReference type="GO" id="GO:0015744">
    <property type="term" value="P:succinate transport"/>
    <property type="evidence" value="ECO:0007669"/>
    <property type="project" value="TreeGrafter"/>
</dbReference>
<dbReference type="RefSeq" id="WP_008862191.1">
    <property type="nucleotide sequence ID" value="NZ_CAXSNY010000006.1"/>
</dbReference>
<dbReference type="PATRIC" id="fig|742726.3.peg.1816"/>
<evidence type="ECO:0000256" key="3">
    <source>
        <dbReference type="ARBA" id="ARBA00022519"/>
    </source>
</evidence>
<keyword evidence="6 8" id="KW-0472">Membrane</keyword>
<dbReference type="eggNOG" id="COG3610">
    <property type="taxonomic scope" value="Bacteria"/>
</dbReference>
<reference evidence="10 11" key="1">
    <citation type="submission" date="2012-08" db="EMBL/GenBank/DDBJ databases">
        <title>The Genome Sequence of Barnesiella intestinihominis YIT 11860.</title>
        <authorList>
            <consortium name="The Broad Institute Genome Sequencing Platform"/>
            <person name="Earl A."/>
            <person name="Ward D."/>
            <person name="Feldgarden M."/>
            <person name="Gevers D."/>
            <person name="Morotomi M."/>
            <person name="Walker B."/>
            <person name="Young S.K."/>
            <person name="Zeng Q."/>
            <person name="Gargeya S."/>
            <person name="Fitzgerald M."/>
            <person name="Haas B."/>
            <person name="Abouelleil A."/>
            <person name="Alvarado L."/>
            <person name="Arachchi H.M."/>
            <person name="Berlin A.M."/>
            <person name="Chapman S.B."/>
            <person name="Goldberg J."/>
            <person name="Griggs A."/>
            <person name="Gujja S."/>
            <person name="Hansen M."/>
            <person name="Howarth C."/>
            <person name="Imamovic A."/>
            <person name="Larimer J."/>
            <person name="McCowen C."/>
            <person name="Montmayeur A."/>
            <person name="Murphy C."/>
            <person name="Neiman D."/>
            <person name="Pearson M."/>
            <person name="Priest M."/>
            <person name="Roberts A."/>
            <person name="Saif S."/>
            <person name="Shea T."/>
            <person name="Sisk P."/>
            <person name="Sykes S."/>
            <person name="Wortman J."/>
            <person name="Nusbaum C."/>
            <person name="Birren B."/>
        </authorList>
    </citation>
    <scope>NUCLEOTIDE SEQUENCE [LARGE SCALE GENOMIC DNA]</scope>
    <source>
        <strain evidence="10 11">YIT 11860</strain>
    </source>
</reference>
<proteinExistence type="inferred from homology"/>
<evidence type="ECO:0000256" key="8">
    <source>
        <dbReference type="SAM" id="Phobius"/>
    </source>
</evidence>
<dbReference type="Pfam" id="PF12821">
    <property type="entry name" value="ThrE_2"/>
    <property type="match status" value="1"/>
</dbReference>
<evidence type="ECO:0000256" key="1">
    <source>
        <dbReference type="ARBA" id="ARBA00004651"/>
    </source>
</evidence>
<keyword evidence="5 8" id="KW-1133">Transmembrane helix</keyword>
<comment type="subcellular location">
    <subcellularLocation>
        <location evidence="1">Cell membrane</location>
        <topology evidence="1">Multi-pass membrane protein</topology>
    </subcellularLocation>
</comment>
<name>K0WX90_9BACT</name>
<dbReference type="InterPro" id="IPR024528">
    <property type="entry name" value="ThrE_2"/>
</dbReference>
<feature type="transmembrane region" description="Helical" evidence="8">
    <location>
        <begin position="135"/>
        <end position="156"/>
    </location>
</feature>
<evidence type="ECO:0000256" key="5">
    <source>
        <dbReference type="ARBA" id="ARBA00022989"/>
    </source>
</evidence>
<organism evidence="10 11">
    <name type="scientific">Barnesiella intestinihominis YIT 11860</name>
    <dbReference type="NCBI Taxonomy" id="742726"/>
    <lineage>
        <taxon>Bacteria</taxon>
        <taxon>Pseudomonadati</taxon>
        <taxon>Bacteroidota</taxon>
        <taxon>Bacteroidia</taxon>
        <taxon>Bacteroidales</taxon>
        <taxon>Barnesiellaceae</taxon>
        <taxon>Barnesiella</taxon>
    </lineage>
</organism>
<evidence type="ECO:0000256" key="6">
    <source>
        <dbReference type="ARBA" id="ARBA00023136"/>
    </source>
</evidence>
<dbReference type="HOGENOM" id="CLU_117642_1_1_10"/>
<keyword evidence="11" id="KW-1185">Reference proteome</keyword>
<evidence type="ECO:0000256" key="7">
    <source>
        <dbReference type="ARBA" id="ARBA00034125"/>
    </source>
</evidence>
<dbReference type="PANTHER" id="PTHR34390:SF1">
    <property type="entry name" value="SUCCINATE TRANSPORTER SUBUNIT YJJB-RELATED"/>
    <property type="match status" value="1"/>
</dbReference>
<feature type="transmembrane region" description="Helical" evidence="8">
    <location>
        <begin position="58"/>
        <end position="75"/>
    </location>
</feature>
<feature type="transmembrane region" description="Helical" evidence="8">
    <location>
        <begin position="34"/>
        <end position="52"/>
    </location>
</feature>
<keyword evidence="2" id="KW-1003">Cell membrane</keyword>
<comment type="similarity">
    <text evidence="7">Belongs to the ThrE exporter (TC 2.A.79) family.</text>
</comment>
<feature type="domain" description="Threonine/Serine exporter ThrE" evidence="9">
    <location>
        <begin position="14"/>
        <end position="153"/>
    </location>
</feature>
<dbReference type="GO" id="GO:0005886">
    <property type="term" value="C:plasma membrane"/>
    <property type="evidence" value="ECO:0007669"/>
    <property type="project" value="UniProtKB-SubCell"/>
</dbReference>
<comment type="caution">
    <text evidence="10">The sequence shown here is derived from an EMBL/GenBank/DDBJ whole genome shotgun (WGS) entry which is preliminary data.</text>
</comment>
<evidence type="ECO:0000313" key="10">
    <source>
        <dbReference type="EMBL" id="EJZ63893.1"/>
    </source>
</evidence>
<keyword evidence="4 8" id="KW-0812">Transmembrane</keyword>
<dbReference type="GeneID" id="77848975"/>
<accession>K0WX90</accession>
<sequence length="171" mass="18616">MTEWQFIGSVAADAIGAAIAAIGFSVISNPPRRVIPCTAILAAIGHSIRFVLLQYAGLDLASASFIAAFSIGLLSHFSAYKLFCPATVLYIPALLPMIPGMYAYRTVFSLIKFLQSSNNDNEAIHYLLEIFKNGITTASVLFALAVGATIPIFIFYKRAFTMTRASRRIKK</sequence>
<evidence type="ECO:0000259" key="9">
    <source>
        <dbReference type="Pfam" id="PF12821"/>
    </source>
</evidence>
<dbReference type="EMBL" id="ADLE01000011">
    <property type="protein sequence ID" value="EJZ63893.1"/>
    <property type="molecule type" value="Genomic_DNA"/>
</dbReference>
<feature type="transmembrane region" description="Helical" evidence="8">
    <location>
        <begin position="6"/>
        <end position="27"/>
    </location>
</feature>
<evidence type="ECO:0000256" key="4">
    <source>
        <dbReference type="ARBA" id="ARBA00022692"/>
    </source>
</evidence>
<keyword evidence="3" id="KW-0997">Cell inner membrane</keyword>
<evidence type="ECO:0000313" key="11">
    <source>
        <dbReference type="Proteomes" id="UP000006044"/>
    </source>
</evidence>
<dbReference type="AlphaFoldDB" id="K0WX90"/>
<dbReference type="Proteomes" id="UP000006044">
    <property type="component" value="Unassembled WGS sequence"/>
</dbReference>
<evidence type="ECO:0000256" key="2">
    <source>
        <dbReference type="ARBA" id="ARBA00022475"/>
    </source>
</evidence>